<name>A0A8S9LLQ0_BRACR</name>
<dbReference type="EMBL" id="QGKW02000276">
    <property type="protein sequence ID" value="KAF2606889.1"/>
    <property type="molecule type" value="Genomic_DNA"/>
</dbReference>
<gene>
    <name evidence="1" type="ORF">F2Q68_00044852</name>
</gene>
<dbReference type="Proteomes" id="UP000712281">
    <property type="component" value="Unassembled WGS sequence"/>
</dbReference>
<reference evidence="1" key="1">
    <citation type="submission" date="2019-12" db="EMBL/GenBank/DDBJ databases">
        <title>Genome sequencing and annotation of Brassica cretica.</title>
        <authorList>
            <person name="Studholme D.J."/>
            <person name="Sarris P.F."/>
        </authorList>
    </citation>
    <scope>NUCLEOTIDE SEQUENCE</scope>
    <source>
        <strain evidence="1">PFS-001/15</strain>
        <tissue evidence="1">Leaf</tissue>
    </source>
</reference>
<comment type="caution">
    <text evidence="1">The sequence shown here is derived from an EMBL/GenBank/DDBJ whole genome shotgun (WGS) entry which is preliminary data.</text>
</comment>
<dbReference type="AlphaFoldDB" id="A0A8S9LLQ0"/>
<protein>
    <submittedName>
        <fullName evidence="1">Uncharacterized protein</fullName>
    </submittedName>
</protein>
<sequence length="129" mass="14473">MRLSLNVGESYEFQGDHRELATPKATWEFPASMATQRMSRYYGHRVRWSGGIGVLRGYGAVFKGRSPGTSYSGSDMGVPGIHGNAENVTVLWSSCTVENNKRFLRILKRGYRIKPGLLGGVRWFRNTLT</sequence>
<evidence type="ECO:0000313" key="1">
    <source>
        <dbReference type="EMBL" id="KAF2606889.1"/>
    </source>
</evidence>
<accession>A0A8S9LLQ0</accession>
<organism evidence="1 2">
    <name type="scientific">Brassica cretica</name>
    <name type="common">Mustard</name>
    <dbReference type="NCBI Taxonomy" id="69181"/>
    <lineage>
        <taxon>Eukaryota</taxon>
        <taxon>Viridiplantae</taxon>
        <taxon>Streptophyta</taxon>
        <taxon>Embryophyta</taxon>
        <taxon>Tracheophyta</taxon>
        <taxon>Spermatophyta</taxon>
        <taxon>Magnoliopsida</taxon>
        <taxon>eudicotyledons</taxon>
        <taxon>Gunneridae</taxon>
        <taxon>Pentapetalae</taxon>
        <taxon>rosids</taxon>
        <taxon>malvids</taxon>
        <taxon>Brassicales</taxon>
        <taxon>Brassicaceae</taxon>
        <taxon>Brassiceae</taxon>
        <taxon>Brassica</taxon>
    </lineage>
</organism>
<evidence type="ECO:0000313" key="2">
    <source>
        <dbReference type="Proteomes" id="UP000712281"/>
    </source>
</evidence>
<proteinExistence type="predicted"/>